<organism evidence="2 3">
    <name type="scientific">Leucothrix arctica</name>
    <dbReference type="NCBI Taxonomy" id="1481894"/>
    <lineage>
        <taxon>Bacteria</taxon>
        <taxon>Pseudomonadati</taxon>
        <taxon>Pseudomonadota</taxon>
        <taxon>Gammaproteobacteria</taxon>
        <taxon>Thiotrichales</taxon>
        <taxon>Thiotrichaceae</taxon>
        <taxon>Leucothrix</taxon>
    </lineage>
</organism>
<evidence type="ECO:0000313" key="2">
    <source>
        <dbReference type="EMBL" id="PWQ99557.1"/>
    </source>
</evidence>
<dbReference type="AlphaFoldDB" id="A0A317CMX5"/>
<evidence type="ECO:0000256" key="1">
    <source>
        <dbReference type="SAM" id="Phobius"/>
    </source>
</evidence>
<dbReference type="EMBL" id="QGKL01000004">
    <property type="protein sequence ID" value="PWQ99557.1"/>
    <property type="molecule type" value="Genomic_DNA"/>
</dbReference>
<accession>A0A317CMX5</accession>
<proteinExistence type="predicted"/>
<name>A0A317CMX5_9GAMM</name>
<feature type="transmembrane region" description="Helical" evidence="1">
    <location>
        <begin position="81"/>
        <end position="103"/>
    </location>
</feature>
<keyword evidence="1" id="KW-0812">Transmembrane</keyword>
<comment type="caution">
    <text evidence="2">The sequence shown here is derived from an EMBL/GenBank/DDBJ whole genome shotgun (WGS) entry which is preliminary data.</text>
</comment>
<keyword evidence="3" id="KW-1185">Reference proteome</keyword>
<feature type="transmembrane region" description="Helical" evidence="1">
    <location>
        <begin position="7"/>
        <end position="29"/>
    </location>
</feature>
<gene>
    <name evidence="2" type="ORF">DKT75_00360</name>
</gene>
<evidence type="ECO:0000313" key="3">
    <source>
        <dbReference type="Proteomes" id="UP000245506"/>
    </source>
</evidence>
<sequence length="104" mass="11644">MSRHKLVSLGYIQAFLCTLIAISSFAVFFTGNADYITKSHQLLYVYNLLLYFAFISLCTSIIYLAKAIGLFISKDKGPWQFLFLFILISSTSLAALIAIVLFAD</sequence>
<keyword evidence="1" id="KW-1133">Transmembrane helix</keyword>
<reference evidence="2 3" key="1">
    <citation type="submission" date="2018-05" db="EMBL/GenBank/DDBJ databases">
        <title>Leucothrix arctica sp. nov., isolated from Arctic seawater.</title>
        <authorList>
            <person name="Choi A."/>
            <person name="Baek K."/>
        </authorList>
    </citation>
    <scope>NUCLEOTIDE SEQUENCE [LARGE SCALE GENOMIC DNA]</scope>
    <source>
        <strain evidence="2 3">IMCC9719</strain>
    </source>
</reference>
<feature type="transmembrane region" description="Helical" evidence="1">
    <location>
        <begin position="49"/>
        <end position="69"/>
    </location>
</feature>
<keyword evidence="1" id="KW-0472">Membrane</keyword>
<dbReference type="Proteomes" id="UP000245506">
    <property type="component" value="Unassembled WGS sequence"/>
</dbReference>
<protein>
    <submittedName>
        <fullName evidence="2">Uncharacterized protein</fullName>
    </submittedName>
</protein>